<gene>
    <name evidence="9" type="primary">Zdhhc23</name>
    <name evidence="11" type="synonym">LOC112690280</name>
    <name evidence="9" type="ORF">g.129645</name>
</gene>
<sequence length="372" mass="43235">MNDNQSDILHCCEYINMNEEKSTIISDLCPPCGNCCSNLLKCPPSRDIEINVMVANIQDRFRIPWQGGARRISLDSAVPLLLFPATLYFAAQGFWPTILLFPLVALFLYYIHYTVRKYRVATKFFYVWTLTSASLVFMVFQFIVVPLLDINSLENTIITVNMIATTVCFYFTKKYAVKSHLKPDLELTNVNDLVDADENIVLLNDAEEIQCNTCKKVVPPRTYHCFVCKTCIIQQHIHSYWIDCCIGKYNRKPYIAGLILGTIMFTFLSNLILTTLCHPFNVFATIMLPDDCSDVYYDIMYGICFVSGLYCFAVAVILFFMFIYDTYMVSLGITYHEWQENYKDYKRDRSWFLSRHVIMNVLSNWRAFFNNV</sequence>
<dbReference type="EC" id="2.3.1.225" evidence="7"/>
<evidence type="ECO:0000256" key="7">
    <source>
        <dbReference type="RuleBase" id="RU079119"/>
    </source>
</evidence>
<keyword evidence="6 7" id="KW-0012">Acyltransferase</keyword>
<dbReference type="Pfam" id="PF01529">
    <property type="entry name" value="DHHC"/>
    <property type="match status" value="1"/>
</dbReference>
<dbReference type="EMBL" id="GGMS01003471">
    <property type="protein sequence ID" value="MBY72674.1"/>
    <property type="molecule type" value="Transcribed_RNA"/>
</dbReference>
<feature type="transmembrane region" description="Helical" evidence="7">
    <location>
        <begin position="97"/>
        <end position="113"/>
    </location>
</feature>
<keyword evidence="5 7" id="KW-0472">Membrane</keyword>
<evidence type="ECO:0000313" key="9">
    <source>
        <dbReference type="EMBL" id="MBY72674.1"/>
    </source>
</evidence>
<feature type="transmembrane region" description="Helical" evidence="7">
    <location>
        <begin position="299"/>
        <end position="324"/>
    </location>
</feature>
<evidence type="ECO:0000259" key="8">
    <source>
        <dbReference type="Pfam" id="PF01529"/>
    </source>
</evidence>
<evidence type="ECO:0000256" key="6">
    <source>
        <dbReference type="ARBA" id="ARBA00023315"/>
    </source>
</evidence>
<feature type="transmembrane region" description="Helical" evidence="7">
    <location>
        <begin position="156"/>
        <end position="172"/>
    </location>
</feature>
<comment type="domain">
    <text evidence="7">The DHHC domain is required for palmitoyltransferase activity.</text>
</comment>
<protein>
    <recommendedName>
        <fullName evidence="7">Palmitoyltransferase</fullName>
        <ecNumber evidence="7">2.3.1.225</ecNumber>
    </recommendedName>
</protein>
<evidence type="ECO:0000313" key="10">
    <source>
        <dbReference type="Proteomes" id="UP000694846"/>
    </source>
</evidence>
<proteinExistence type="inferred from homology"/>
<dbReference type="OrthoDB" id="430659at2759"/>
<comment type="subcellular location">
    <subcellularLocation>
        <location evidence="1">Membrane</location>
        <topology evidence="1">Multi-pass membrane protein</topology>
    </subcellularLocation>
</comment>
<name>A0A2S2Q4N1_9HEMI</name>
<evidence type="ECO:0000256" key="4">
    <source>
        <dbReference type="ARBA" id="ARBA00022989"/>
    </source>
</evidence>
<dbReference type="Proteomes" id="UP000694846">
    <property type="component" value="Unplaced"/>
</dbReference>
<dbReference type="GO" id="GO:0019706">
    <property type="term" value="F:protein-cysteine S-palmitoyltransferase activity"/>
    <property type="evidence" value="ECO:0007669"/>
    <property type="project" value="UniProtKB-EC"/>
</dbReference>
<keyword evidence="2 7" id="KW-0808">Transferase</keyword>
<accession>A0A2S2Q4N1</accession>
<feature type="domain" description="Palmitoyltransferase DHHC" evidence="8">
    <location>
        <begin position="210"/>
        <end position="340"/>
    </location>
</feature>
<evidence type="ECO:0000256" key="5">
    <source>
        <dbReference type="ARBA" id="ARBA00023136"/>
    </source>
</evidence>
<reference evidence="11" key="2">
    <citation type="submission" date="2025-04" db="UniProtKB">
        <authorList>
            <consortium name="RefSeq"/>
        </authorList>
    </citation>
    <scope>IDENTIFICATION</scope>
    <source>
        <tissue evidence="11">Whole body</tissue>
    </source>
</reference>
<feature type="transmembrane region" description="Helical" evidence="7">
    <location>
        <begin position="125"/>
        <end position="144"/>
    </location>
</feature>
<evidence type="ECO:0000256" key="2">
    <source>
        <dbReference type="ARBA" id="ARBA00022679"/>
    </source>
</evidence>
<dbReference type="InterPro" id="IPR039859">
    <property type="entry name" value="PFA4/ZDH16/20/ERF2-like"/>
</dbReference>
<dbReference type="InterPro" id="IPR001594">
    <property type="entry name" value="Palmitoyltrfase_DHHC"/>
</dbReference>
<keyword evidence="10" id="KW-1185">Reference proteome</keyword>
<keyword evidence="3 7" id="KW-0812">Transmembrane</keyword>
<dbReference type="RefSeq" id="XP_025420045.1">
    <property type="nucleotide sequence ID" value="XM_025564260.1"/>
</dbReference>
<comment type="similarity">
    <text evidence="7">Belongs to the DHHC palmitoyltransferase family.</text>
</comment>
<dbReference type="PANTHER" id="PTHR12246">
    <property type="entry name" value="PALMITOYLTRANSFERASE ZDHHC16"/>
    <property type="match status" value="1"/>
</dbReference>
<dbReference type="AlphaFoldDB" id="A0A2S2Q4N1"/>
<evidence type="ECO:0000256" key="3">
    <source>
        <dbReference type="ARBA" id="ARBA00022692"/>
    </source>
</evidence>
<comment type="catalytic activity">
    <reaction evidence="7">
        <text>L-cysteinyl-[protein] + hexadecanoyl-CoA = S-hexadecanoyl-L-cysteinyl-[protein] + CoA</text>
        <dbReference type="Rhea" id="RHEA:36683"/>
        <dbReference type="Rhea" id="RHEA-COMP:10131"/>
        <dbReference type="Rhea" id="RHEA-COMP:11032"/>
        <dbReference type="ChEBI" id="CHEBI:29950"/>
        <dbReference type="ChEBI" id="CHEBI:57287"/>
        <dbReference type="ChEBI" id="CHEBI:57379"/>
        <dbReference type="ChEBI" id="CHEBI:74151"/>
        <dbReference type="EC" id="2.3.1.225"/>
    </reaction>
</comment>
<evidence type="ECO:0000313" key="11">
    <source>
        <dbReference type="RefSeq" id="XP_025420045.1"/>
    </source>
</evidence>
<dbReference type="PROSITE" id="PS50216">
    <property type="entry name" value="DHHC"/>
    <property type="match status" value="1"/>
</dbReference>
<evidence type="ECO:0000256" key="1">
    <source>
        <dbReference type="ARBA" id="ARBA00004141"/>
    </source>
</evidence>
<reference evidence="9" key="1">
    <citation type="submission" date="2018-04" db="EMBL/GenBank/DDBJ databases">
        <title>Transcriptome assembly of Sipha flava.</title>
        <authorList>
            <person name="Scully E.D."/>
            <person name="Geib S.M."/>
            <person name="Palmer N.A."/>
            <person name="Koch K."/>
            <person name="Bradshaw J."/>
            <person name="Heng-Moss T."/>
            <person name="Sarath G."/>
        </authorList>
    </citation>
    <scope>NUCLEOTIDE SEQUENCE</scope>
</reference>
<feature type="transmembrane region" description="Helical" evidence="7">
    <location>
        <begin position="258"/>
        <end position="287"/>
    </location>
</feature>
<dbReference type="GO" id="GO:0016020">
    <property type="term" value="C:membrane"/>
    <property type="evidence" value="ECO:0007669"/>
    <property type="project" value="UniProtKB-SubCell"/>
</dbReference>
<organism evidence="9">
    <name type="scientific">Sipha flava</name>
    <name type="common">yellow sugarcane aphid</name>
    <dbReference type="NCBI Taxonomy" id="143950"/>
    <lineage>
        <taxon>Eukaryota</taxon>
        <taxon>Metazoa</taxon>
        <taxon>Ecdysozoa</taxon>
        <taxon>Arthropoda</taxon>
        <taxon>Hexapoda</taxon>
        <taxon>Insecta</taxon>
        <taxon>Pterygota</taxon>
        <taxon>Neoptera</taxon>
        <taxon>Paraneoptera</taxon>
        <taxon>Hemiptera</taxon>
        <taxon>Sternorrhyncha</taxon>
        <taxon>Aphidomorpha</taxon>
        <taxon>Aphidoidea</taxon>
        <taxon>Aphididae</taxon>
        <taxon>Sipha</taxon>
    </lineage>
</organism>
<keyword evidence="4 7" id="KW-1133">Transmembrane helix</keyword>